<dbReference type="Proteomes" id="UP000799771">
    <property type="component" value="Unassembled WGS sequence"/>
</dbReference>
<accession>A0A6A6ATM8</accession>
<dbReference type="InterPro" id="IPR036361">
    <property type="entry name" value="SAP_dom_sf"/>
</dbReference>
<keyword evidence="4" id="KW-1185">Reference proteome</keyword>
<dbReference type="EMBL" id="ML977498">
    <property type="protein sequence ID" value="KAF2134187.1"/>
    <property type="molecule type" value="Genomic_DNA"/>
</dbReference>
<feature type="compositionally biased region" description="Low complexity" evidence="1">
    <location>
        <begin position="1"/>
        <end position="31"/>
    </location>
</feature>
<dbReference type="SUPFAM" id="SSF68906">
    <property type="entry name" value="SAP domain"/>
    <property type="match status" value="1"/>
</dbReference>
<feature type="domain" description="SAP" evidence="2">
    <location>
        <begin position="59"/>
        <end position="93"/>
    </location>
</feature>
<organism evidence="3 4">
    <name type="scientific">Dothidotthia symphoricarpi CBS 119687</name>
    <dbReference type="NCBI Taxonomy" id="1392245"/>
    <lineage>
        <taxon>Eukaryota</taxon>
        <taxon>Fungi</taxon>
        <taxon>Dikarya</taxon>
        <taxon>Ascomycota</taxon>
        <taxon>Pezizomycotina</taxon>
        <taxon>Dothideomycetes</taxon>
        <taxon>Pleosporomycetidae</taxon>
        <taxon>Pleosporales</taxon>
        <taxon>Dothidotthiaceae</taxon>
        <taxon>Dothidotthia</taxon>
    </lineage>
</organism>
<dbReference type="GeneID" id="54410471"/>
<dbReference type="InterPro" id="IPR003034">
    <property type="entry name" value="SAP_dom"/>
</dbReference>
<evidence type="ECO:0000313" key="3">
    <source>
        <dbReference type="EMBL" id="KAF2134187.1"/>
    </source>
</evidence>
<dbReference type="Pfam" id="PF02037">
    <property type="entry name" value="SAP"/>
    <property type="match status" value="1"/>
</dbReference>
<evidence type="ECO:0000313" key="4">
    <source>
        <dbReference type="Proteomes" id="UP000799771"/>
    </source>
</evidence>
<evidence type="ECO:0000256" key="1">
    <source>
        <dbReference type="SAM" id="MobiDB-lite"/>
    </source>
</evidence>
<dbReference type="PROSITE" id="PS50800">
    <property type="entry name" value="SAP"/>
    <property type="match status" value="1"/>
</dbReference>
<gene>
    <name evidence="3" type="ORF">P153DRAFT_381368</name>
</gene>
<dbReference type="OrthoDB" id="3787462at2759"/>
<dbReference type="RefSeq" id="XP_033528574.1">
    <property type="nucleotide sequence ID" value="XM_033670039.1"/>
</dbReference>
<proteinExistence type="predicted"/>
<feature type="region of interest" description="Disordered" evidence="1">
    <location>
        <begin position="1"/>
        <end position="32"/>
    </location>
</feature>
<reference evidence="3" key="1">
    <citation type="journal article" date="2020" name="Stud. Mycol.">
        <title>101 Dothideomycetes genomes: a test case for predicting lifestyles and emergence of pathogens.</title>
        <authorList>
            <person name="Haridas S."/>
            <person name="Albert R."/>
            <person name="Binder M."/>
            <person name="Bloem J."/>
            <person name="Labutti K."/>
            <person name="Salamov A."/>
            <person name="Andreopoulos B."/>
            <person name="Baker S."/>
            <person name="Barry K."/>
            <person name="Bills G."/>
            <person name="Bluhm B."/>
            <person name="Cannon C."/>
            <person name="Castanera R."/>
            <person name="Culley D."/>
            <person name="Daum C."/>
            <person name="Ezra D."/>
            <person name="Gonzalez J."/>
            <person name="Henrissat B."/>
            <person name="Kuo A."/>
            <person name="Liang C."/>
            <person name="Lipzen A."/>
            <person name="Lutzoni F."/>
            <person name="Magnuson J."/>
            <person name="Mondo S."/>
            <person name="Nolan M."/>
            <person name="Ohm R."/>
            <person name="Pangilinan J."/>
            <person name="Park H.-J."/>
            <person name="Ramirez L."/>
            <person name="Alfaro M."/>
            <person name="Sun H."/>
            <person name="Tritt A."/>
            <person name="Yoshinaga Y."/>
            <person name="Zwiers L.-H."/>
            <person name="Turgeon B."/>
            <person name="Goodwin S."/>
            <person name="Spatafora J."/>
            <person name="Crous P."/>
            <person name="Grigoriev I."/>
        </authorList>
    </citation>
    <scope>NUCLEOTIDE SEQUENCE</scope>
    <source>
        <strain evidence="3">CBS 119687</strain>
    </source>
</reference>
<sequence>MSTPNTDSTSTSTSESTSPPTYQSQPTSHTQDAITDLDAAGINEAEDERQYRAHWQQQYEAKGIMELRELCRGEGVKIRGSKAELVSRLVRIEVEGYRGRGYGG</sequence>
<protein>
    <recommendedName>
        <fullName evidence="2">SAP domain-containing protein</fullName>
    </recommendedName>
</protein>
<evidence type="ECO:0000259" key="2">
    <source>
        <dbReference type="PROSITE" id="PS50800"/>
    </source>
</evidence>
<dbReference type="AlphaFoldDB" id="A0A6A6ATM8"/>
<name>A0A6A6ATM8_9PLEO</name>
<dbReference type="Gene3D" id="1.10.720.30">
    <property type="entry name" value="SAP domain"/>
    <property type="match status" value="1"/>
</dbReference>